<keyword evidence="2" id="KW-1185">Reference proteome</keyword>
<proteinExistence type="predicted"/>
<dbReference type="AlphaFoldDB" id="A0A9J5YLE0"/>
<evidence type="ECO:0000313" key="2">
    <source>
        <dbReference type="Proteomes" id="UP000824120"/>
    </source>
</evidence>
<comment type="caution">
    <text evidence="1">The sequence shown here is derived from an EMBL/GenBank/DDBJ whole genome shotgun (WGS) entry which is preliminary data.</text>
</comment>
<gene>
    <name evidence="1" type="ORF">H5410_031921</name>
</gene>
<reference evidence="1 2" key="1">
    <citation type="submission" date="2020-09" db="EMBL/GenBank/DDBJ databases">
        <title>De no assembly of potato wild relative species, Solanum commersonii.</title>
        <authorList>
            <person name="Cho K."/>
        </authorList>
    </citation>
    <scope>NUCLEOTIDE SEQUENCE [LARGE SCALE GENOMIC DNA]</scope>
    <source>
        <strain evidence="1">LZ3.2</strain>
        <tissue evidence="1">Leaf</tissue>
    </source>
</reference>
<organism evidence="1 2">
    <name type="scientific">Solanum commersonii</name>
    <name type="common">Commerson's wild potato</name>
    <name type="synonym">Commerson's nightshade</name>
    <dbReference type="NCBI Taxonomy" id="4109"/>
    <lineage>
        <taxon>Eukaryota</taxon>
        <taxon>Viridiplantae</taxon>
        <taxon>Streptophyta</taxon>
        <taxon>Embryophyta</taxon>
        <taxon>Tracheophyta</taxon>
        <taxon>Spermatophyta</taxon>
        <taxon>Magnoliopsida</taxon>
        <taxon>eudicotyledons</taxon>
        <taxon>Gunneridae</taxon>
        <taxon>Pentapetalae</taxon>
        <taxon>asterids</taxon>
        <taxon>lamiids</taxon>
        <taxon>Solanales</taxon>
        <taxon>Solanaceae</taxon>
        <taxon>Solanoideae</taxon>
        <taxon>Solaneae</taxon>
        <taxon>Solanum</taxon>
    </lineage>
</organism>
<sequence length="139" mass="16899">MRCYIFEATKFHNNIYRSDMSYLGYEQANLSYENQQKGIQAPQKHKTKETRFAILMSFELRDHENETREQVTSFSRKEEYSQRFSQLEYWVRYLPELIHPNRVVHLQRKWKLQLGIEKHEGAKKSGTNVYKPTVMVWYN</sequence>
<protein>
    <submittedName>
        <fullName evidence="1">Uncharacterized protein</fullName>
    </submittedName>
</protein>
<accession>A0A9J5YLE0</accession>
<name>A0A9J5YLE0_SOLCO</name>
<evidence type="ECO:0000313" key="1">
    <source>
        <dbReference type="EMBL" id="KAG5600551.1"/>
    </source>
</evidence>
<dbReference type="Proteomes" id="UP000824120">
    <property type="component" value="Chromosome 6"/>
</dbReference>
<dbReference type="EMBL" id="JACXVP010000006">
    <property type="protein sequence ID" value="KAG5600551.1"/>
    <property type="molecule type" value="Genomic_DNA"/>
</dbReference>